<comment type="caution">
    <text evidence="2">The sequence shown here is derived from an EMBL/GenBank/DDBJ whole genome shotgun (WGS) entry which is preliminary data.</text>
</comment>
<accession>A0ABR8CA50</accession>
<reference evidence="2 3" key="1">
    <citation type="journal article" date="2020" name="ISME J.">
        <title>Comparative genomics reveals insights into cyanobacterial evolution and habitat adaptation.</title>
        <authorList>
            <person name="Chen M.Y."/>
            <person name="Teng W.K."/>
            <person name="Zhao L."/>
            <person name="Hu C.X."/>
            <person name="Zhou Y.K."/>
            <person name="Han B.P."/>
            <person name="Song L.R."/>
            <person name="Shu W.S."/>
        </authorList>
    </citation>
    <scope>NUCLEOTIDE SEQUENCE [LARGE SCALE GENOMIC DNA]</scope>
    <source>
        <strain evidence="2 3">FACHB-1050</strain>
    </source>
</reference>
<gene>
    <name evidence="2" type="ORF">H6G05_09325</name>
</gene>
<protein>
    <submittedName>
        <fullName evidence="2">DUF4101 domain-containing protein</fullName>
    </submittedName>
</protein>
<keyword evidence="1" id="KW-0812">Transmembrane</keyword>
<sequence length="248" mass="29116">MGNFFSWLIGVFTSLWNIYPFLTVGIVFVLLSFCNLKLGGEIISLEIISFPKRLRIFFLQIGFLLIIIEGILLIRYVDISNLSKYIDNPSSRFFKQDIVYEFQEIPKESEVNELISNYFDINFLNSLYGQTYNLEEAKKYITGERYKQTEGCEKEECKQSIKWLKSRNAYFRFGTQKTRIIRQFISEEDKGFYLDVFVKGTYLFYQNRKLIESESKSDYCRLSTFKLAKEGSNLKIAKLVSVTPTPCQ</sequence>
<dbReference type="EMBL" id="JACJQY010000011">
    <property type="protein sequence ID" value="MBD2317045.1"/>
    <property type="molecule type" value="Genomic_DNA"/>
</dbReference>
<keyword evidence="1" id="KW-0472">Membrane</keyword>
<keyword evidence="1" id="KW-1133">Transmembrane helix</keyword>
<dbReference type="Proteomes" id="UP000618445">
    <property type="component" value="Unassembled WGS sequence"/>
</dbReference>
<organism evidence="2 3">
    <name type="scientific">Phormidium tenue FACHB-1050</name>
    <dbReference type="NCBI Taxonomy" id="2692857"/>
    <lineage>
        <taxon>Bacteria</taxon>
        <taxon>Bacillati</taxon>
        <taxon>Cyanobacteriota</taxon>
        <taxon>Cyanophyceae</taxon>
        <taxon>Oscillatoriophycideae</taxon>
        <taxon>Oscillatoriales</taxon>
        <taxon>Oscillatoriaceae</taxon>
        <taxon>Phormidium</taxon>
    </lineage>
</organism>
<evidence type="ECO:0000313" key="3">
    <source>
        <dbReference type="Proteomes" id="UP000618445"/>
    </source>
</evidence>
<keyword evidence="3" id="KW-1185">Reference proteome</keyword>
<feature type="transmembrane region" description="Helical" evidence="1">
    <location>
        <begin position="56"/>
        <end position="77"/>
    </location>
</feature>
<evidence type="ECO:0000313" key="2">
    <source>
        <dbReference type="EMBL" id="MBD2317045.1"/>
    </source>
</evidence>
<evidence type="ECO:0000256" key="1">
    <source>
        <dbReference type="SAM" id="Phobius"/>
    </source>
</evidence>
<feature type="transmembrane region" description="Helical" evidence="1">
    <location>
        <begin position="16"/>
        <end position="36"/>
    </location>
</feature>
<dbReference type="RefSeq" id="WP_190577915.1">
    <property type="nucleotide sequence ID" value="NZ_CAWPQU010000003.1"/>
</dbReference>
<proteinExistence type="predicted"/>
<name>A0ABR8CA50_9CYAN</name>